<dbReference type="EMBL" id="HACG01004316">
    <property type="protein sequence ID" value="CEK51181.1"/>
    <property type="molecule type" value="Transcribed_RNA"/>
</dbReference>
<gene>
    <name evidence="2" type="primary">ORF12739</name>
</gene>
<dbReference type="AlphaFoldDB" id="A0A0B6Y5R6"/>
<name>A0A0B6Y5R6_9EUPU</name>
<protein>
    <submittedName>
        <fullName evidence="2">Uncharacterized protein</fullName>
    </submittedName>
</protein>
<organism evidence="2">
    <name type="scientific">Arion vulgaris</name>
    <dbReference type="NCBI Taxonomy" id="1028688"/>
    <lineage>
        <taxon>Eukaryota</taxon>
        <taxon>Metazoa</taxon>
        <taxon>Spiralia</taxon>
        <taxon>Lophotrochozoa</taxon>
        <taxon>Mollusca</taxon>
        <taxon>Gastropoda</taxon>
        <taxon>Heterobranchia</taxon>
        <taxon>Euthyneura</taxon>
        <taxon>Panpulmonata</taxon>
        <taxon>Eupulmonata</taxon>
        <taxon>Stylommatophora</taxon>
        <taxon>Helicina</taxon>
        <taxon>Arionoidea</taxon>
        <taxon>Arionidae</taxon>
        <taxon>Arion</taxon>
    </lineage>
</organism>
<feature type="non-terminal residue" evidence="2">
    <location>
        <position position="1"/>
    </location>
</feature>
<feature type="non-terminal residue" evidence="2">
    <location>
        <position position="66"/>
    </location>
</feature>
<accession>A0A0B6Y5R6</accession>
<proteinExistence type="predicted"/>
<sequence>ETVTVKSAENNDSILNAFHIGTDDVANNNLIDRTTTVTADENVDRNGENEPAFGSILSAEKTNSSQ</sequence>
<evidence type="ECO:0000313" key="2">
    <source>
        <dbReference type="EMBL" id="CEK51181.1"/>
    </source>
</evidence>
<evidence type="ECO:0000256" key="1">
    <source>
        <dbReference type="SAM" id="MobiDB-lite"/>
    </source>
</evidence>
<reference evidence="2" key="1">
    <citation type="submission" date="2014-12" db="EMBL/GenBank/DDBJ databases">
        <title>Insight into the proteome of Arion vulgaris.</title>
        <authorList>
            <person name="Aradska J."/>
            <person name="Bulat T."/>
            <person name="Smidak R."/>
            <person name="Sarate P."/>
            <person name="Gangsoo J."/>
            <person name="Sialana F."/>
            <person name="Bilban M."/>
            <person name="Lubec G."/>
        </authorList>
    </citation>
    <scope>NUCLEOTIDE SEQUENCE</scope>
    <source>
        <tissue evidence="2">Skin</tissue>
    </source>
</reference>
<feature type="region of interest" description="Disordered" evidence="1">
    <location>
        <begin position="40"/>
        <end position="66"/>
    </location>
</feature>